<name>A0AAN6M4F8_9PLEO</name>
<gene>
    <name evidence="1" type="ORF">GRF29_19g247856</name>
</gene>
<reference evidence="1 2" key="1">
    <citation type="submission" date="2021-02" db="EMBL/GenBank/DDBJ databases">
        <title>Genome assembly of Pseudopithomyces chartarum.</title>
        <authorList>
            <person name="Jauregui R."/>
            <person name="Singh J."/>
            <person name="Voisey C."/>
        </authorList>
    </citation>
    <scope>NUCLEOTIDE SEQUENCE [LARGE SCALE GENOMIC DNA]</scope>
    <source>
        <strain evidence="1 2">AGR01</strain>
    </source>
</reference>
<comment type="caution">
    <text evidence="1">The sequence shown here is derived from an EMBL/GenBank/DDBJ whole genome shotgun (WGS) entry which is preliminary data.</text>
</comment>
<proteinExistence type="predicted"/>
<evidence type="ECO:0008006" key="3">
    <source>
        <dbReference type="Google" id="ProtNLM"/>
    </source>
</evidence>
<accession>A0AAN6M4F8</accession>
<dbReference type="AlphaFoldDB" id="A0AAN6M4F8"/>
<protein>
    <recommendedName>
        <fullName evidence="3">BTB domain-containing protein</fullName>
    </recommendedName>
</protein>
<dbReference type="Proteomes" id="UP001280581">
    <property type="component" value="Unassembled WGS sequence"/>
</dbReference>
<dbReference type="EMBL" id="WVTA01000003">
    <property type="protein sequence ID" value="KAK3214469.1"/>
    <property type="molecule type" value="Genomic_DNA"/>
</dbReference>
<organism evidence="1 2">
    <name type="scientific">Pseudopithomyces chartarum</name>
    <dbReference type="NCBI Taxonomy" id="1892770"/>
    <lineage>
        <taxon>Eukaryota</taxon>
        <taxon>Fungi</taxon>
        <taxon>Dikarya</taxon>
        <taxon>Ascomycota</taxon>
        <taxon>Pezizomycotina</taxon>
        <taxon>Dothideomycetes</taxon>
        <taxon>Pleosporomycetidae</taxon>
        <taxon>Pleosporales</taxon>
        <taxon>Massarineae</taxon>
        <taxon>Didymosphaeriaceae</taxon>
        <taxon>Pseudopithomyces</taxon>
    </lineage>
</organism>
<sequence>MASDVNRPPTPLYGFKVYTITTGADTEITSQSNKNEHGQRKSVKFKVDSTSLQAISDYFRASFHFNNKFKHKIVFKDDDPDALRVWFIYLHAYAERGIVVNGELKVTRKVRRRLFQCPCVRSTGVPRLWNIVNAADKYLLDLTILKGFFTTWFHRNVNLDDQVVDLDLIRNLVHLCYFFDHVDGFAAVTKYLVYNSTEPMTEILQSGKEWENQHLYIPELDGIVDRARGLLISTLEEVLITKAFKTTTPDTDRHQYLLELERIDVIPQEIKNLKIDISTLLSRLQMFNMDQSDGERMRLVQHVHSFSKDAMKTFNGLCMDCMAREPSSHDNLYKEHLNIQKNGNGHYATPCRIKHGRITWYIKSHYFK</sequence>
<evidence type="ECO:0000313" key="1">
    <source>
        <dbReference type="EMBL" id="KAK3214469.1"/>
    </source>
</evidence>
<evidence type="ECO:0000313" key="2">
    <source>
        <dbReference type="Proteomes" id="UP001280581"/>
    </source>
</evidence>
<keyword evidence="2" id="KW-1185">Reference proteome</keyword>